<dbReference type="InterPro" id="IPR000835">
    <property type="entry name" value="HTH_MarR-typ"/>
</dbReference>
<dbReference type="PANTHER" id="PTHR39515:SF2">
    <property type="entry name" value="HTH-TYPE TRANSCRIPTIONAL REGULATOR RV0880"/>
    <property type="match status" value="1"/>
</dbReference>
<keyword evidence="2" id="KW-0238">DNA-binding</keyword>
<dbReference type="SUPFAM" id="SSF46785">
    <property type="entry name" value="Winged helix' DNA-binding domain"/>
    <property type="match status" value="1"/>
</dbReference>
<dbReference type="PROSITE" id="PS50995">
    <property type="entry name" value="HTH_MARR_2"/>
    <property type="match status" value="1"/>
</dbReference>
<evidence type="ECO:0000313" key="5">
    <source>
        <dbReference type="EMBL" id="GID70054.1"/>
    </source>
</evidence>
<keyword evidence="3" id="KW-0804">Transcription</keyword>
<dbReference type="GO" id="GO:0003677">
    <property type="term" value="F:DNA binding"/>
    <property type="evidence" value="ECO:0007669"/>
    <property type="project" value="UniProtKB-KW"/>
</dbReference>
<dbReference type="PROSITE" id="PS01117">
    <property type="entry name" value="HTH_MARR_1"/>
    <property type="match status" value="1"/>
</dbReference>
<dbReference type="InterPro" id="IPR052526">
    <property type="entry name" value="HTH-type_Bedaq_tolerance"/>
</dbReference>
<dbReference type="EMBL" id="BOMH01000071">
    <property type="protein sequence ID" value="GID70054.1"/>
    <property type="molecule type" value="Genomic_DNA"/>
</dbReference>
<feature type="domain" description="HTH marR-type" evidence="4">
    <location>
        <begin position="41"/>
        <end position="175"/>
    </location>
</feature>
<evidence type="ECO:0000256" key="3">
    <source>
        <dbReference type="ARBA" id="ARBA00023163"/>
    </source>
</evidence>
<sequence>MAFSSRNEYSETVQQCCKAASREGEGDTAALYCCAMALSPDEELAERLRQAVGRFVRTTRASADTLPPTRSEALGVLLHQGPLTIAQLAAQRGIKHQSMSRTVGELEALGLVERRASPSDGRAFVITLTEAGAAALEADRLARRRVMADAIATRLSSAEREMLNAVPMLLDRLSAAAEQ</sequence>
<dbReference type="InterPro" id="IPR036390">
    <property type="entry name" value="WH_DNA-bd_sf"/>
</dbReference>
<comment type="caution">
    <text evidence="5">The sequence shown here is derived from an EMBL/GenBank/DDBJ whole genome shotgun (WGS) entry which is preliminary data.</text>
</comment>
<gene>
    <name evidence="5" type="ORF">Acy02nite_79350</name>
</gene>
<dbReference type="Proteomes" id="UP000619479">
    <property type="component" value="Unassembled WGS sequence"/>
</dbReference>
<evidence type="ECO:0000256" key="2">
    <source>
        <dbReference type="ARBA" id="ARBA00023125"/>
    </source>
</evidence>
<reference evidence="5" key="1">
    <citation type="submission" date="2021-01" db="EMBL/GenBank/DDBJ databases">
        <title>Whole genome shotgun sequence of Actinoplanes cyaneus NBRC 14990.</title>
        <authorList>
            <person name="Komaki H."/>
            <person name="Tamura T."/>
        </authorList>
    </citation>
    <scope>NUCLEOTIDE SEQUENCE</scope>
    <source>
        <strain evidence="5">NBRC 14990</strain>
    </source>
</reference>
<organism evidence="5 6">
    <name type="scientific">Actinoplanes cyaneus</name>
    <dbReference type="NCBI Taxonomy" id="52696"/>
    <lineage>
        <taxon>Bacteria</taxon>
        <taxon>Bacillati</taxon>
        <taxon>Actinomycetota</taxon>
        <taxon>Actinomycetes</taxon>
        <taxon>Micromonosporales</taxon>
        <taxon>Micromonosporaceae</taxon>
        <taxon>Actinoplanes</taxon>
    </lineage>
</organism>
<protein>
    <submittedName>
        <fullName evidence="5">MarR family transcriptional regulator</fullName>
    </submittedName>
</protein>
<dbReference type="GO" id="GO:0003700">
    <property type="term" value="F:DNA-binding transcription factor activity"/>
    <property type="evidence" value="ECO:0007669"/>
    <property type="project" value="InterPro"/>
</dbReference>
<keyword evidence="6" id="KW-1185">Reference proteome</keyword>
<keyword evidence="1" id="KW-0805">Transcription regulation</keyword>
<evidence type="ECO:0000313" key="6">
    <source>
        <dbReference type="Proteomes" id="UP000619479"/>
    </source>
</evidence>
<dbReference type="PRINTS" id="PR00598">
    <property type="entry name" value="HTHMARR"/>
</dbReference>
<accession>A0A919MBW4</accession>
<name>A0A919MBW4_9ACTN</name>
<dbReference type="AlphaFoldDB" id="A0A919MBW4"/>
<evidence type="ECO:0000256" key="1">
    <source>
        <dbReference type="ARBA" id="ARBA00023015"/>
    </source>
</evidence>
<evidence type="ECO:0000259" key="4">
    <source>
        <dbReference type="PROSITE" id="PS50995"/>
    </source>
</evidence>
<dbReference type="Gene3D" id="1.10.10.10">
    <property type="entry name" value="Winged helix-like DNA-binding domain superfamily/Winged helix DNA-binding domain"/>
    <property type="match status" value="1"/>
</dbReference>
<dbReference type="InterPro" id="IPR023187">
    <property type="entry name" value="Tscrpt_reg_MarR-type_CS"/>
</dbReference>
<dbReference type="Pfam" id="PF12802">
    <property type="entry name" value="MarR_2"/>
    <property type="match status" value="1"/>
</dbReference>
<dbReference type="SMART" id="SM00347">
    <property type="entry name" value="HTH_MARR"/>
    <property type="match status" value="1"/>
</dbReference>
<proteinExistence type="predicted"/>
<dbReference type="InterPro" id="IPR036388">
    <property type="entry name" value="WH-like_DNA-bd_sf"/>
</dbReference>
<dbReference type="PANTHER" id="PTHR39515">
    <property type="entry name" value="CONSERVED PROTEIN"/>
    <property type="match status" value="1"/>
</dbReference>